<protein>
    <submittedName>
        <fullName evidence="2">Uncharacterized protein</fullName>
    </submittedName>
</protein>
<feature type="compositionally biased region" description="Polar residues" evidence="1">
    <location>
        <begin position="102"/>
        <end position="115"/>
    </location>
</feature>
<dbReference type="Proteomes" id="UP000326939">
    <property type="component" value="Chromosome 16"/>
</dbReference>
<dbReference type="AlphaFoldDB" id="A0A5N5JMB0"/>
<sequence length="205" mass="22757">MPCDVECKSGFDEGRPGSSLQLAPICSGHSGCDLVVPFGASRLLISSSDCIHLQFSFLMQHLRHTTTFNVHLLCVFLARMMSSWAQSQQKLNKNGDDDAELSQISHPATPSYSTKPSYAVASDFLLLPSRPVVRNLSGVFSPVYLEPPRQRPKTSARTAQRLIAHGMGLKLPIPFGSRELKSQEETRKNRIVTRQKMKDDAWGDD</sequence>
<keyword evidence="3" id="KW-1185">Reference proteome</keyword>
<evidence type="ECO:0000256" key="1">
    <source>
        <dbReference type="SAM" id="MobiDB-lite"/>
    </source>
</evidence>
<evidence type="ECO:0000313" key="3">
    <source>
        <dbReference type="Proteomes" id="UP000326939"/>
    </source>
</evidence>
<feature type="compositionally biased region" description="Basic and acidic residues" evidence="1">
    <location>
        <begin position="178"/>
        <end position="188"/>
    </location>
</feature>
<dbReference type="InterPro" id="IPR039884">
    <property type="entry name" value="R3HC1/R3HCL"/>
</dbReference>
<gene>
    <name evidence="2" type="ORF">DKX38_024471</name>
</gene>
<name>A0A5N5JMB0_9ROSI</name>
<feature type="region of interest" description="Disordered" evidence="1">
    <location>
        <begin position="178"/>
        <end position="205"/>
    </location>
</feature>
<dbReference type="PANTHER" id="PTHR21678:SF0">
    <property type="entry name" value="C3H1-TYPE DOMAIN-CONTAINING PROTEIN"/>
    <property type="match status" value="1"/>
</dbReference>
<dbReference type="EMBL" id="VDCV01000016">
    <property type="protein sequence ID" value="KAB5520152.1"/>
    <property type="molecule type" value="Genomic_DNA"/>
</dbReference>
<feature type="region of interest" description="Disordered" evidence="1">
    <location>
        <begin position="89"/>
        <end position="115"/>
    </location>
</feature>
<dbReference type="PANTHER" id="PTHR21678">
    <property type="entry name" value="GROWTH INHIBITION AND DIFFERENTIATION RELATED PROTEIN 88"/>
    <property type="match status" value="1"/>
</dbReference>
<proteinExistence type="predicted"/>
<comment type="caution">
    <text evidence="2">The sequence shown here is derived from an EMBL/GenBank/DDBJ whole genome shotgun (WGS) entry which is preliminary data.</text>
</comment>
<evidence type="ECO:0000313" key="2">
    <source>
        <dbReference type="EMBL" id="KAB5520152.1"/>
    </source>
</evidence>
<feature type="compositionally biased region" description="Basic and acidic residues" evidence="1">
    <location>
        <begin position="196"/>
        <end position="205"/>
    </location>
</feature>
<accession>A0A5N5JMB0</accession>
<reference evidence="3" key="1">
    <citation type="journal article" date="2019" name="Gigascience">
        <title>De novo genome assembly of the endangered Acer yangbiense, a plant species with extremely small populations endemic to Yunnan Province, China.</title>
        <authorList>
            <person name="Yang J."/>
            <person name="Wariss H.M."/>
            <person name="Tao L."/>
            <person name="Zhang R."/>
            <person name="Yun Q."/>
            <person name="Hollingsworth P."/>
            <person name="Dao Z."/>
            <person name="Luo G."/>
            <person name="Guo H."/>
            <person name="Ma Y."/>
            <person name="Sun W."/>
        </authorList>
    </citation>
    <scope>NUCLEOTIDE SEQUENCE [LARGE SCALE GENOMIC DNA]</scope>
    <source>
        <strain evidence="3">cv. br00</strain>
    </source>
</reference>
<organism evidence="2 3">
    <name type="scientific">Salix brachista</name>
    <dbReference type="NCBI Taxonomy" id="2182728"/>
    <lineage>
        <taxon>Eukaryota</taxon>
        <taxon>Viridiplantae</taxon>
        <taxon>Streptophyta</taxon>
        <taxon>Embryophyta</taxon>
        <taxon>Tracheophyta</taxon>
        <taxon>Spermatophyta</taxon>
        <taxon>Magnoliopsida</taxon>
        <taxon>eudicotyledons</taxon>
        <taxon>Gunneridae</taxon>
        <taxon>Pentapetalae</taxon>
        <taxon>rosids</taxon>
        <taxon>fabids</taxon>
        <taxon>Malpighiales</taxon>
        <taxon>Salicaceae</taxon>
        <taxon>Saliceae</taxon>
        <taxon>Salix</taxon>
    </lineage>
</organism>